<protein>
    <submittedName>
        <fullName evidence="2">Uncharacterized protein</fullName>
    </submittedName>
</protein>
<keyword evidence="1" id="KW-0472">Membrane</keyword>
<accession>A0A0C2XRJ6</accession>
<dbReference type="PANTHER" id="PTHR13281:SF0">
    <property type="entry name" value="TRANSMEMBRANE PROTEIN 70, MITOCHONDRIAL"/>
    <property type="match status" value="1"/>
</dbReference>
<gene>
    <name evidence="2" type="ORF">M408DRAFT_327714</name>
</gene>
<reference evidence="2 3" key="1">
    <citation type="submission" date="2014-04" db="EMBL/GenBank/DDBJ databases">
        <authorList>
            <consortium name="DOE Joint Genome Institute"/>
            <person name="Kuo A."/>
            <person name="Zuccaro A."/>
            <person name="Kohler A."/>
            <person name="Nagy L.G."/>
            <person name="Floudas D."/>
            <person name="Copeland A."/>
            <person name="Barry K.W."/>
            <person name="Cichocki N."/>
            <person name="Veneault-Fourrey C."/>
            <person name="LaButti K."/>
            <person name="Lindquist E.A."/>
            <person name="Lipzen A."/>
            <person name="Lundell T."/>
            <person name="Morin E."/>
            <person name="Murat C."/>
            <person name="Sun H."/>
            <person name="Tunlid A."/>
            <person name="Henrissat B."/>
            <person name="Grigoriev I.V."/>
            <person name="Hibbett D.S."/>
            <person name="Martin F."/>
            <person name="Nordberg H.P."/>
            <person name="Cantor M.N."/>
            <person name="Hua S.X."/>
        </authorList>
    </citation>
    <scope>NUCLEOTIDE SEQUENCE [LARGE SCALE GENOMIC DNA]</scope>
    <source>
        <strain evidence="2 3">MAFF 305830</strain>
    </source>
</reference>
<evidence type="ECO:0000313" key="3">
    <source>
        <dbReference type="Proteomes" id="UP000054097"/>
    </source>
</evidence>
<keyword evidence="1" id="KW-1133">Transmembrane helix</keyword>
<evidence type="ECO:0000256" key="1">
    <source>
        <dbReference type="SAM" id="Phobius"/>
    </source>
</evidence>
<evidence type="ECO:0000313" key="2">
    <source>
        <dbReference type="EMBL" id="KIM31537.1"/>
    </source>
</evidence>
<dbReference type="InterPro" id="IPR009724">
    <property type="entry name" value="TMEM70"/>
</dbReference>
<keyword evidence="3" id="KW-1185">Reference proteome</keyword>
<keyword evidence="1" id="KW-0812">Transmembrane</keyword>
<dbReference type="AlphaFoldDB" id="A0A0C2XRJ6"/>
<reference evidence="3" key="2">
    <citation type="submission" date="2015-01" db="EMBL/GenBank/DDBJ databases">
        <title>Evolutionary Origins and Diversification of the Mycorrhizal Mutualists.</title>
        <authorList>
            <consortium name="DOE Joint Genome Institute"/>
            <consortium name="Mycorrhizal Genomics Consortium"/>
            <person name="Kohler A."/>
            <person name="Kuo A."/>
            <person name="Nagy L.G."/>
            <person name="Floudas D."/>
            <person name="Copeland A."/>
            <person name="Barry K.W."/>
            <person name="Cichocki N."/>
            <person name="Veneault-Fourrey C."/>
            <person name="LaButti K."/>
            <person name="Lindquist E.A."/>
            <person name="Lipzen A."/>
            <person name="Lundell T."/>
            <person name="Morin E."/>
            <person name="Murat C."/>
            <person name="Riley R."/>
            <person name="Ohm R."/>
            <person name="Sun H."/>
            <person name="Tunlid A."/>
            <person name="Henrissat B."/>
            <person name="Grigoriev I.V."/>
            <person name="Hibbett D.S."/>
            <person name="Martin F."/>
        </authorList>
    </citation>
    <scope>NUCLEOTIDE SEQUENCE [LARGE SCALE GENOMIC DNA]</scope>
    <source>
        <strain evidence="3">MAFF 305830</strain>
    </source>
</reference>
<organism evidence="2 3">
    <name type="scientific">Serendipita vermifera MAFF 305830</name>
    <dbReference type="NCBI Taxonomy" id="933852"/>
    <lineage>
        <taxon>Eukaryota</taxon>
        <taxon>Fungi</taxon>
        <taxon>Dikarya</taxon>
        <taxon>Basidiomycota</taxon>
        <taxon>Agaricomycotina</taxon>
        <taxon>Agaricomycetes</taxon>
        <taxon>Sebacinales</taxon>
        <taxon>Serendipitaceae</taxon>
        <taxon>Serendipita</taxon>
    </lineage>
</organism>
<dbReference type="GO" id="GO:0033615">
    <property type="term" value="P:mitochondrial proton-transporting ATP synthase complex assembly"/>
    <property type="evidence" value="ECO:0007669"/>
    <property type="project" value="TreeGrafter"/>
</dbReference>
<dbReference type="HOGENOM" id="CLU_085447_0_0_1"/>
<name>A0A0C2XRJ6_SERVB</name>
<dbReference type="EMBL" id="KN824282">
    <property type="protein sequence ID" value="KIM31537.1"/>
    <property type="molecule type" value="Genomic_DNA"/>
</dbReference>
<dbReference type="PANTHER" id="PTHR13281">
    <property type="entry name" value="TRANSMEMBRANE PROTEIN 70, MITOCHONDRIAL"/>
    <property type="match status" value="1"/>
</dbReference>
<dbReference type="GO" id="GO:0031966">
    <property type="term" value="C:mitochondrial membrane"/>
    <property type="evidence" value="ECO:0007669"/>
    <property type="project" value="TreeGrafter"/>
</dbReference>
<sequence length="245" mass="27467">MIRFRGVTRCNTRIIRTLQPVSLKFSPLGTRFRTFSEKADGSKDSSSTSLLEYRGLYTDSYKKLKAFSLASLTLATMVTPFMFLIESSIPAGGKAILGITAMSTSSLSTALIAWAGSSYVTGLRVDDGGRRLEFTTTTIFLRNIKTVVYDPMFLEPAEEYFIKVRLRRSIRIPMAEVERQGMALSDGQEETVAESLDPSGNVKGWWAVRWRREGEAGFVGECREVGKIRSGFNIDPDVIRQYIKR</sequence>
<dbReference type="OrthoDB" id="5386199at2759"/>
<feature type="transmembrane region" description="Helical" evidence="1">
    <location>
        <begin position="95"/>
        <end position="115"/>
    </location>
</feature>
<dbReference type="Proteomes" id="UP000054097">
    <property type="component" value="Unassembled WGS sequence"/>
</dbReference>
<feature type="transmembrane region" description="Helical" evidence="1">
    <location>
        <begin position="64"/>
        <end position="83"/>
    </location>
</feature>
<proteinExistence type="predicted"/>